<name>A0A2R6BD81_9ARCH</name>
<dbReference type="GO" id="GO:0003677">
    <property type="term" value="F:DNA binding"/>
    <property type="evidence" value="ECO:0007669"/>
    <property type="project" value="UniProtKB-KW"/>
</dbReference>
<feature type="domain" description="Cas12f1-like TNB" evidence="2">
    <location>
        <begin position="46"/>
        <end position="108"/>
    </location>
</feature>
<gene>
    <name evidence="3" type="ORF">B9Q06_00105</name>
</gene>
<dbReference type="Pfam" id="PF07282">
    <property type="entry name" value="Cas12f1-like_TNB"/>
    <property type="match status" value="1"/>
</dbReference>
<accession>A0A2R6BD81</accession>
<proteinExistence type="predicted"/>
<dbReference type="EMBL" id="NEXH01000001">
    <property type="protein sequence ID" value="PSN96597.1"/>
    <property type="molecule type" value="Genomic_DNA"/>
</dbReference>
<keyword evidence="1" id="KW-0238">DNA-binding</keyword>
<evidence type="ECO:0000256" key="1">
    <source>
        <dbReference type="ARBA" id="ARBA00023125"/>
    </source>
</evidence>
<comment type="caution">
    <text evidence="3">The sequence shown here is derived from an EMBL/GenBank/DDBJ whole genome shotgun (WGS) entry which is preliminary data.</text>
</comment>
<reference evidence="3 4" key="1">
    <citation type="submission" date="2017-04" db="EMBL/GenBank/DDBJ databases">
        <title>Novel microbial lineages endemic to geothermal iron-oxide mats fill important gaps in the evolutionary history of Archaea.</title>
        <authorList>
            <person name="Jay Z.J."/>
            <person name="Beam J.P."/>
            <person name="Dlakic M."/>
            <person name="Rusch D.B."/>
            <person name="Kozubal M.A."/>
            <person name="Inskeep W.P."/>
        </authorList>
    </citation>
    <scope>NUCLEOTIDE SEQUENCE [LARGE SCALE GENOMIC DNA]</scope>
    <source>
        <strain evidence="3">ECH_B_2</strain>
    </source>
</reference>
<evidence type="ECO:0000313" key="3">
    <source>
        <dbReference type="EMBL" id="PSN96597.1"/>
    </source>
</evidence>
<evidence type="ECO:0000313" key="4">
    <source>
        <dbReference type="Proteomes" id="UP000241284"/>
    </source>
</evidence>
<dbReference type="Proteomes" id="UP000241284">
    <property type="component" value="Unassembled WGS sequence"/>
</dbReference>
<dbReference type="AlphaFoldDB" id="A0A2R6BD81"/>
<evidence type="ECO:0000259" key="2">
    <source>
        <dbReference type="Pfam" id="PF07282"/>
    </source>
</evidence>
<sequence>MFFKLGPSSNDEYDVLILEDLDAQGLIQRGETKKRRMRFYDSSISELRRILEWEFQKRGKIVLAVPAYNSSRECFLCGKINKSLILEDRVFHRLHYGFNLDHDLNACLFLSKESRVGATLSRCARLGVEVPPTTSSSLPGLARLGGAVIQEAPSAGLGSSPYYSTH</sequence>
<organism evidence="3 4">
    <name type="scientific">Candidatus Marsarchaeota G2 archaeon ECH_B_2</name>
    <dbReference type="NCBI Taxonomy" id="1978160"/>
    <lineage>
        <taxon>Archaea</taxon>
        <taxon>Candidatus Marsarchaeota</taxon>
        <taxon>Candidatus Marsarchaeota group 2</taxon>
    </lineage>
</organism>
<dbReference type="InterPro" id="IPR010095">
    <property type="entry name" value="Cas12f1-like_TNB"/>
</dbReference>
<protein>
    <recommendedName>
        <fullName evidence="2">Cas12f1-like TNB domain-containing protein</fullName>
    </recommendedName>
</protein>